<reference evidence="3 4" key="1">
    <citation type="submission" date="2020-03" db="EMBL/GenBank/DDBJ databases">
        <title>Genomic Encyclopedia of Type Strains, Phase IV (KMG-IV): sequencing the most valuable type-strain genomes for metagenomic binning, comparative biology and taxonomic classification.</title>
        <authorList>
            <person name="Goeker M."/>
        </authorList>
    </citation>
    <scope>NUCLEOTIDE SEQUENCE [LARGE SCALE GENOMIC DNA]</scope>
    <source>
        <strain evidence="3 4">DSM 19867</strain>
    </source>
</reference>
<dbReference type="PANTHER" id="PTHR33219">
    <property type="entry name" value="YLMG HOMOLOG PROTEIN 2, CHLOROPLASTIC"/>
    <property type="match status" value="1"/>
</dbReference>
<dbReference type="EMBL" id="JAASRM010000001">
    <property type="protein sequence ID" value="NIK88227.1"/>
    <property type="molecule type" value="Genomic_DNA"/>
</dbReference>
<sequence length="102" mass="11781">MYGPLNNPFVWLIVTLLDLYSWVVLAAVIMSWLLAFNVVNYHNNIVRSIMRFLDILTEPVFRAVRKVIPTMGGLDLSPIVVFLGIVFLQKLVIWLAFHFLAY</sequence>
<evidence type="ECO:0000313" key="4">
    <source>
        <dbReference type="Proteomes" id="UP000570514"/>
    </source>
</evidence>
<dbReference type="Proteomes" id="UP000570514">
    <property type="component" value="Unassembled WGS sequence"/>
</dbReference>
<dbReference type="GO" id="GO:0016020">
    <property type="term" value="C:membrane"/>
    <property type="evidence" value="ECO:0007669"/>
    <property type="project" value="InterPro"/>
</dbReference>
<accession>A0A846MZ64</accession>
<dbReference type="PANTHER" id="PTHR33219:SF14">
    <property type="entry name" value="PROTEIN COFACTOR ASSEMBLY OF COMPLEX C SUBUNIT B CCB3, CHLOROPLASTIC-RELATED"/>
    <property type="match status" value="1"/>
</dbReference>
<keyword evidence="2" id="KW-1133">Transmembrane helix</keyword>
<dbReference type="Pfam" id="PF02325">
    <property type="entry name" value="CCB3_YggT"/>
    <property type="match status" value="1"/>
</dbReference>
<proteinExistence type="inferred from homology"/>
<organism evidence="3 4">
    <name type="scientific">Rhizomicrobium palustre</name>
    <dbReference type="NCBI Taxonomy" id="189966"/>
    <lineage>
        <taxon>Bacteria</taxon>
        <taxon>Pseudomonadati</taxon>
        <taxon>Pseudomonadota</taxon>
        <taxon>Alphaproteobacteria</taxon>
        <taxon>Micropepsales</taxon>
        <taxon>Micropepsaceae</taxon>
        <taxon>Rhizomicrobium</taxon>
    </lineage>
</organism>
<name>A0A846MZ64_9PROT</name>
<protein>
    <submittedName>
        <fullName evidence="3">YggT family protein</fullName>
    </submittedName>
</protein>
<comment type="similarity">
    <text evidence="1">Belongs to the YggT family.</text>
</comment>
<evidence type="ECO:0000313" key="3">
    <source>
        <dbReference type="EMBL" id="NIK88227.1"/>
    </source>
</evidence>
<feature type="transmembrane region" description="Helical" evidence="2">
    <location>
        <begin position="20"/>
        <end position="41"/>
    </location>
</feature>
<evidence type="ECO:0000256" key="1">
    <source>
        <dbReference type="ARBA" id="ARBA00010894"/>
    </source>
</evidence>
<dbReference type="AlphaFoldDB" id="A0A846MZ64"/>
<dbReference type="InterPro" id="IPR003425">
    <property type="entry name" value="CCB3/YggT"/>
</dbReference>
<evidence type="ECO:0000256" key="2">
    <source>
        <dbReference type="SAM" id="Phobius"/>
    </source>
</evidence>
<dbReference type="RefSeq" id="WP_167082419.1">
    <property type="nucleotide sequence ID" value="NZ_BAAADC010000001.1"/>
</dbReference>
<keyword evidence="4" id="KW-1185">Reference proteome</keyword>
<keyword evidence="2" id="KW-0812">Transmembrane</keyword>
<feature type="transmembrane region" description="Helical" evidence="2">
    <location>
        <begin position="79"/>
        <end position="101"/>
    </location>
</feature>
<keyword evidence="2" id="KW-0472">Membrane</keyword>
<comment type="caution">
    <text evidence="3">The sequence shown here is derived from an EMBL/GenBank/DDBJ whole genome shotgun (WGS) entry which is preliminary data.</text>
</comment>
<gene>
    <name evidence="3" type="ORF">FHS83_001545</name>
</gene>